<name>A0A3S4AJX8_9PEZI</name>
<accession>A0A3S4AJX8</accession>
<dbReference type="EMBL" id="OUUZ01000001">
    <property type="protein sequence ID" value="SPQ19421.1"/>
    <property type="molecule type" value="Genomic_DNA"/>
</dbReference>
<proteinExistence type="predicted"/>
<evidence type="ECO:0000313" key="2">
    <source>
        <dbReference type="Proteomes" id="UP000289323"/>
    </source>
</evidence>
<dbReference type="Proteomes" id="UP000289323">
    <property type="component" value="Unassembled WGS sequence"/>
</dbReference>
<organism evidence="1 2">
    <name type="scientific">Thermothielavioides terrestris</name>
    <dbReference type="NCBI Taxonomy" id="2587410"/>
    <lineage>
        <taxon>Eukaryota</taxon>
        <taxon>Fungi</taxon>
        <taxon>Dikarya</taxon>
        <taxon>Ascomycota</taxon>
        <taxon>Pezizomycotina</taxon>
        <taxon>Sordariomycetes</taxon>
        <taxon>Sordariomycetidae</taxon>
        <taxon>Sordariales</taxon>
        <taxon>Chaetomiaceae</taxon>
        <taxon>Thermothielavioides</taxon>
    </lineage>
</organism>
<reference evidence="1 2" key="1">
    <citation type="submission" date="2018-04" db="EMBL/GenBank/DDBJ databases">
        <authorList>
            <person name="Huttner S."/>
            <person name="Dainat J."/>
        </authorList>
    </citation>
    <scope>NUCLEOTIDE SEQUENCE [LARGE SCALE GENOMIC DNA]</scope>
</reference>
<protein>
    <submittedName>
        <fullName evidence="1">5a379c7b-573f-46aa-be0a-743343282268</fullName>
    </submittedName>
</protein>
<gene>
    <name evidence="1" type="ORF">TT172_LOCUS1840</name>
</gene>
<sequence length="12" mass="1480">MSPKRKIYSLEQ</sequence>
<evidence type="ECO:0000313" key="1">
    <source>
        <dbReference type="EMBL" id="SPQ19421.1"/>
    </source>
</evidence>